<sequence length="61" mass="6642">MPGPPPAAAQIGFDIDVDDVPTVHFLAGDRVVSDCPAFEDYMYTFFDVCDAMGCVKALWGR</sequence>
<organism evidence="1 2">
    <name type="scientific">Mesorhizobium alhagi CCNWXJ12-2</name>
    <dbReference type="NCBI Taxonomy" id="1107882"/>
    <lineage>
        <taxon>Bacteria</taxon>
        <taxon>Pseudomonadati</taxon>
        <taxon>Pseudomonadota</taxon>
        <taxon>Alphaproteobacteria</taxon>
        <taxon>Hyphomicrobiales</taxon>
        <taxon>Phyllobacteriaceae</taxon>
        <taxon>Allomesorhizobium</taxon>
    </lineage>
</organism>
<protein>
    <submittedName>
        <fullName evidence="1">Uncharacterized protein</fullName>
    </submittedName>
</protein>
<dbReference type="AlphaFoldDB" id="H0I385"/>
<accession>H0I385</accession>
<dbReference type="Proteomes" id="UP000003250">
    <property type="component" value="Unassembled WGS sequence"/>
</dbReference>
<reference evidence="1 2" key="1">
    <citation type="journal article" date="2012" name="J. Bacteriol.">
        <title>Draft Genome Sequence of Mesorhizobium alhagi CCNWXJ12-2T, a Novel Salt-Resistant Species Isolated from the Desert of Northwestern China.</title>
        <authorList>
            <person name="Zhou M."/>
            <person name="Chen W."/>
            <person name="Chen H."/>
            <person name="Wei G."/>
        </authorList>
    </citation>
    <scope>NUCLEOTIDE SEQUENCE [LARGE SCALE GENOMIC DNA]</scope>
    <source>
        <strain evidence="1 2">CCNWXJ12-2</strain>
    </source>
</reference>
<keyword evidence="2" id="KW-1185">Reference proteome</keyword>
<dbReference type="EMBL" id="AHAM01000316">
    <property type="protein sequence ID" value="EHK52547.1"/>
    <property type="molecule type" value="Genomic_DNA"/>
</dbReference>
<evidence type="ECO:0000313" key="1">
    <source>
        <dbReference type="EMBL" id="EHK52547.1"/>
    </source>
</evidence>
<gene>
    <name evidence="1" type="ORF">MAXJ12_34734</name>
</gene>
<proteinExistence type="predicted"/>
<name>H0I385_9HYPH</name>
<evidence type="ECO:0000313" key="2">
    <source>
        <dbReference type="Proteomes" id="UP000003250"/>
    </source>
</evidence>